<name>A0A940NRB9_9BACI</name>
<proteinExistence type="predicted"/>
<sequence>MSLRTIELELSNDMTVQHKLEPGKVIVLVLDGIQGKVKVTEAVEHGHTIIETAKGKVARVKFEESELF</sequence>
<evidence type="ECO:0000313" key="2">
    <source>
        <dbReference type="Proteomes" id="UP000682134"/>
    </source>
</evidence>
<dbReference type="InterPro" id="IPR035530">
    <property type="entry name" value="PBSX_XtrA"/>
</dbReference>
<reference evidence="1" key="1">
    <citation type="submission" date="2021-04" db="EMBL/GenBank/DDBJ databases">
        <title>Genome seq and assembly of Bacillus sp.</title>
        <authorList>
            <person name="Chhetri G."/>
        </authorList>
    </citation>
    <scope>NUCLEOTIDE SEQUENCE</scope>
    <source>
        <strain evidence="1">RG28</strain>
    </source>
</reference>
<evidence type="ECO:0000313" key="1">
    <source>
        <dbReference type="EMBL" id="MBP0725557.1"/>
    </source>
</evidence>
<dbReference type="Proteomes" id="UP000682134">
    <property type="component" value="Unassembled WGS sequence"/>
</dbReference>
<comment type="caution">
    <text evidence="1">The sequence shown here is derived from an EMBL/GenBank/DDBJ whole genome shotgun (WGS) entry which is preliminary data.</text>
</comment>
<dbReference type="EMBL" id="JAGIYQ010000005">
    <property type="protein sequence ID" value="MBP0725557.1"/>
    <property type="molecule type" value="Genomic_DNA"/>
</dbReference>
<keyword evidence="2" id="KW-1185">Reference proteome</keyword>
<protein>
    <submittedName>
        <fullName evidence="1">XtrA/YqaO family protein</fullName>
    </submittedName>
</protein>
<dbReference type="Pfam" id="PF17356">
    <property type="entry name" value="PBSX_XtrA"/>
    <property type="match status" value="1"/>
</dbReference>
<accession>A0A940NRB9</accession>
<gene>
    <name evidence="1" type="ORF">J5Y03_10190</name>
</gene>
<dbReference type="AlphaFoldDB" id="A0A940NRB9"/>
<organism evidence="1 2">
    <name type="scientific">Gottfriedia endophytica</name>
    <dbReference type="NCBI Taxonomy" id="2820819"/>
    <lineage>
        <taxon>Bacteria</taxon>
        <taxon>Bacillati</taxon>
        <taxon>Bacillota</taxon>
        <taxon>Bacilli</taxon>
        <taxon>Bacillales</taxon>
        <taxon>Bacillaceae</taxon>
        <taxon>Gottfriedia</taxon>
    </lineage>
</organism>